<dbReference type="AlphaFoldDB" id="A0A144D2X6"/>
<name>A0A144D2X6_9ENTR</name>
<dbReference type="PANTHER" id="PTHR31649:SF1">
    <property type="entry name" value="FARNESOIC ACID O-METHYL TRANSFERASE DOMAIN-CONTAINING PROTEIN"/>
    <property type="match status" value="1"/>
</dbReference>
<dbReference type="Proteomes" id="UP000246375">
    <property type="component" value="Unassembled WGS sequence"/>
</dbReference>
<dbReference type="EMBL" id="PNXT01000001">
    <property type="protein sequence ID" value="PTX88974.1"/>
    <property type="molecule type" value="Genomic_DNA"/>
</dbReference>
<evidence type="ECO:0000313" key="1">
    <source>
        <dbReference type="EMBL" id="PTX88974.1"/>
    </source>
</evidence>
<dbReference type="SMART" id="SM00696">
    <property type="entry name" value="DM9"/>
    <property type="match status" value="1"/>
</dbReference>
<sequence length="146" mass="16203">MWKSAKRDEFIPLDAPVAGYEIGVPGIKGPSPLFIIRAKVNGGIHPGKWVFGNTAWVPWGGREHFCNEFEVYVGALKWVDVKDKHFPPNMVEAGHEANGTKLYVARAKFDNGLFVGKAGSHLSRGCCIGYNGREYELDTFQVLVHD</sequence>
<organism evidence="2 4">
    <name type="scientific">Enterobacter hormaechei</name>
    <dbReference type="NCBI Taxonomy" id="158836"/>
    <lineage>
        <taxon>Bacteria</taxon>
        <taxon>Pseudomonadati</taxon>
        <taxon>Pseudomonadota</taxon>
        <taxon>Gammaproteobacteria</taxon>
        <taxon>Enterobacterales</taxon>
        <taxon>Enterobacteriaceae</taxon>
        <taxon>Enterobacter</taxon>
        <taxon>Enterobacter cloacae complex</taxon>
    </lineage>
</organism>
<evidence type="ECO:0000313" key="4">
    <source>
        <dbReference type="Proteomes" id="UP000246375"/>
    </source>
</evidence>
<proteinExistence type="predicted"/>
<comment type="caution">
    <text evidence="2">The sequence shown here is derived from an EMBL/GenBank/DDBJ whole genome shotgun (WGS) entry which is preliminary data.</text>
</comment>
<dbReference type="RefSeq" id="WP_022648495.1">
    <property type="nucleotide sequence ID" value="NZ_AP025764.1"/>
</dbReference>
<accession>A0A3S0GH44</accession>
<evidence type="ECO:0000313" key="3">
    <source>
        <dbReference type="Proteomes" id="UP000244004"/>
    </source>
</evidence>
<accession>A0A144D2X6</accession>
<reference evidence="2 4" key="2">
    <citation type="submission" date="2018-05" db="EMBL/GenBank/DDBJ databases">
        <title>Evaluation of testing and processing parameters for the GenePOC Carba assay.</title>
        <authorList>
            <person name="Walsh T.R."/>
        </authorList>
    </citation>
    <scope>NUCLEOTIDE SEQUENCE [LARGE SCALE GENOMIC DNA]</scope>
    <source>
        <strain evidence="2 4">PECIMP</strain>
    </source>
</reference>
<reference evidence="1 3" key="1">
    <citation type="submission" date="2018-01" db="EMBL/GenBank/DDBJ databases">
        <title>Geographic spread and resistance mechanisms of dominant carbapenem-resistant Enterobacter cloacae complex clones ST171 and ST78.</title>
        <authorList>
            <person name="Gomez-Simmonds A."/>
            <person name="Annavajhala M.K."/>
            <person name="Wang Z."/>
            <person name="Macesic N."/>
            <person name="Hu Y."/>
            <person name="Giddins M.J."/>
            <person name="O'Malley A."/>
            <person name="Toussaint N.C."/>
            <person name="Whittier S."/>
            <person name="Torres V.J."/>
            <person name="Uhlemann A.-C."/>
        </authorList>
    </citation>
    <scope>NUCLEOTIDE SEQUENCE [LARGE SCALE GENOMIC DNA]</scope>
    <source>
        <strain evidence="1 3">78</strain>
    </source>
</reference>
<dbReference type="EMBL" id="QHMI01000006">
    <property type="protein sequence ID" value="PXB41233.1"/>
    <property type="molecule type" value="Genomic_DNA"/>
</dbReference>
<protein>
    <submittedName>
        <fullName evidence="2">DUF3421 domain-containing protein</fullName>
    </submittedName>
</protein>
<accession>A0A145MVS0</accession>
<dbReference type="PANTHER" id="PTHR31649">
    <property type="entry name" value="AGAP009604-PA"/>
    <property type="match status" value="1"/>
</dbReference>
<gene>
    <name evidence="1" type="ORF">C1O12_11510</name>
    <name evidence="2" type="ORF">DL189_09740</name>
</gene>
<evidence type="ECO:0000313" key="2">
    <source>
        <dbReference type="EMBL" id="PXB41233.1"/>
    </source>
</evidence>
<dbReference type="GeneID" id="99706358"/>
<dbReference type="InterPro" id="IPR006616">
    <property type="entry name" value="DM9_repeat"/>
</dbReference>
<dbReference type="Pfam" id="PF11901">
    <property type="entry name" value="DM9"/>
    <property type="match status" value="1"/>
</dbReference>
<dbReference type="Proteomes" id="UP000244004">
    <property type="component" value="Unassembled WGS sequence"/>
</dbReference>